<feature type="region of interest" description="Disordered" evidence="1">
    <location>
        <begin position="156"/>
        <end position="175"/>
    </location>
</feature>
<keyword evidence="2" id="KW-1133">Transmembrane helix</keyword>
<proteinExistence type="predicted"/>
<organism evidence="3">
    <name type="scientific">Ixodes ricinus</name>
    <name type="common">Common tick</name>
    <name type="synonym">Acarus ricinus</name>
    <dbReference type="NCBI Taxonomy" id="34613"/>
    <lineage>
        <taxon>Eukaryota</taxon>
        <taxon>Metazoa</taxon>
        <taxon>Ecdysozoa</taxon>
        <taxon>Arthropoda</taxon>
        <taxon>Chelicerata</taxon>
        <taxon>Arachnida</taxon>
        <taxon>Acari</taxon>
        <taxon>Parasitiformes</taxon>
        <taxon>Ixodida</taxon>
        <taxon>Ixodoidea</taxon>
        <taxon>Ixodidae</taxon>
        <taxon>Ixodinae</taxon>
        <taxon>Ixodes</taxon>
    </lineage>
</organism>
<keyword evidence="2" id="KW-0472">Membrane</keyword>
<evidence type="ECO:0000256" key="1">
    <source>
        <dbReference type="SAM" id="MobiDB-lite"/>
    </source>
</evidence>
<keyword evidence="2" id="KW-0812">Transmembrane</keyword>
<dbReference type="AlphaFoldDB" id="A0A147BHA6"/>
<evidence type="ECO:0000256" key="2">
    <source>
        <dbReference type="SAM" id="Phobius"/>
    </source>
</evidence>
<protein>
    <submittedName>
        <fullName evidence="3">Putative mbip proteinconserved plasma membrane protein</fullName>
    </submittedName>
</protein>
<sequence>MVEACLEQCSQLFSSLRDAGVLQSFKLEYDVAEHVVGPPKAASVQTAIHDFIKCLEDYKNKLSNVDVRAAVDPKIVQIQVNRKVIDDRIDAFITRKRKEVDDWNVQEFCSSKASEIDNETEYGCARVDAVFVPRSGGCSHVKVSRVVNQWGPMTKLMRPAHNPHGPTASKEEEPAARIPEGIEERLRNMESHLKLKSGCSVPQDVYVRIKQLEDRILYLEGISPDYFMSSSTQGAGAAEPRRASGETSRHYDVSDVFKNTFCLGLVLVTVCCCKTTFVAALFASSRILK</sequence>
<reference evidence="3" key="1">
    <citation type="journal article" date="2018" name="PLoS Negl. Trop. Dis.">
        <title>Sialome diversity of ticks revealed by RNAseq of single tick salivary glands.</title>
        <authorList>
            <person name="Perner J."/>
            <person name="Kropackova S."/>
            <person name="Kopacek P."/>
            <person name="Ribeiro J.M."/>
        </authorList>
    </citation>
    <scope>NUCLEOTIDE SEQUENCE</scope>
    <source>
        <strain evidence="3">Siblings of single egg batch collected in Ceske Budejovice</strain>
        <tissue evidence="3">Salivary glands</tissue>
    </source>
</reference>
<accession>A0A147BHA6</accession>
<feature type="transmembrane region" description="Helical" evidence="2">
    <location>
        <begin position="263"/>
        <end position="283"/>
    </location>
</feature>
<dbReference type="EMBL" id="GEGO01005263">
    <property type="protein sequence ID" value="JAR90141.1"/>
    <property type="molecule type" value="Transcribed_RNA"/>
</dbReference>
<dbReference type="PANTHER" id="PTHR23404">
    <property type="entry name" value="MOLYBDOPTERIN SYNTHASE RELATED"/>
    <property type="match status" value="1"/>
</dbReference>
<evidence type="ECO:0000313" key="3">
    <source>
        <dbReference type="EMBL" id="JAR90141.1"/>
    </source>
</evidence>
<name>A0A147BHA6_IXORI</name>